<dbReference type="InterPro" id="IPR011701">
    <property type="entry name" value="MFS"/>
</dbReference>
<dbReference type="GO" id="GO:0005886">
    <property type="term" value="C:plasma membrane"/>
    <property type="evidence" value="ECO:0007669"/>
    <property type="project" value="UniProtKB-SubCell"/>
</dbReference>
<dbReference type="Gene3D" id="1.20.1250.20">
    <property type="entry name" value="MFS general substrate transporter like domains"/>
    <property type="match status" value="2"/>
</dbReference>
<dbReference type="AlphaFoldDB" id="A0A151B6N1"/>
<feature type="transmembrane region" description="Helical" evidence="2">
    <location>
        <begin position="98"/>
        <end position="117"/>
    </location>
</feature>
<feature type="transmembrane region" description="Helical" evidence="2">
    <location>
        <begin position="275"/>
        <end position="297"/>
    </location>
</feature>
<reference evidence="3 4" key="1">
    <citation type="submission" date="2016-02" db="EMBL/GenBank/DDBJ databases">
        <title>Genome sequence of Clostridium tepidiprofundi DSM 19306.</title>
        <authorList>
            <person name="Poehlein A."/>
            <person name="Daniel R."/>
        </authorList>
    </citation>
    <scope>NUCLEOTIDE SEQUENCE [LARGE SCALE GENOMIC DNA]</scope>
    <source>
        <strain evidence="3 4">DSM 19306</strain>
    </source>
</reference>
<evidence type="ECO:0000256" key="2">
    <source>
        <dbReference type="SAM" id="Phobius"/>
    </source>
</evidence>
<feature type="transmembrane region" description="Helical" evidence="2">
    <location>
        <begin position="367"/>
        <end position="386"/>
    </location>
</feature>
<dbReference type="EMBL" id="LTBA01000002">
    <property type="protein sequence ID" value="KYH35601.1"/>
    <property type="molecule type" value="Genomic_DNA"/>
</dbReference>
<dbReference type="CDD" id="cd06174">
    <property type="entry name" value="MFS"/>
    <property type="match status" value="1"/>
</dbReference>
<feature type="transmembrane region" description="Helical" evidence="2">
    <location>
        <begin position="75"/>
        <end position="92"/>
    </location>
</feature>
<comment type="subcellular location">
    <subcellularLocation>
        <location evidence="1">Cell membrane</location>
        <topology evidence="1">Multi-pass membrane protein</topology>
    </subcellularLocation>
</comment>
<feature type="transmembrane region" description="Helical" evidence="2">
    <location>
        <begin position="235"/>
        <end position="255"/>
    </location>
</feature>
<gene>
    <name evidence="3" type="ORF">CLTEP_05450</name>
</gene>
<dbReference type="SUPFAM" id="SSF103473">
    <property type="entry name" value="MFS general substrate transporter"/>
    <property type="match status" value="1"/>
</dbReference>
<sequence length="441" mass="48554">MNQDLQKRYSYNSLMFTISYIFMGIMSGICFDTLVTFLQEASPSTAAGFSSYMGYGTFAAAIIILLIPKIGYKKVIMIGPIASIAALLAVNFMKGSMIMNISTFALLAGVTLYDAILPPFLSSYSSPENRQKVFSRAIYTNVIGMVIASFTGGKLIVMRFASRLGMSYSKANALTANTKALTEAQKSLYIAAHKDVLLMFVVISILALIPLLFLKEVPQDYVDAKKEKSKFNWKIFANKYVFLFVLYNILIRFGASLICPYFSVFLGKLGIERGTVSTLVTLQYIAMVIFMMASPWVVKKFGQVVALGGLCLASIPFMLIIANGRAFGSGIVFAVGAALFFRSGFMNAANPVMQSLPMEFVSKELRPAYNSVIFVAGALASIAAGWFTKNIMFDPKVITDGYTKAYYITAAIYTTAVIILLIVYTKKYNRSFEQHEEDKAA</sequence>
<dbReference type="RefSeq" id="WP_066822211.1">
    <property type="nucleotide sequence ID" value="NZ_LTBA01000002.1"/>
</dbReference>
<feature type="transmembrane region" description="Helical" evidence="2">
    <location>
        <begin position="406"/>
        <end position="424"/>
    </location>
</feature>
<feature type="transmembrane region" description="Helical" evidence="2">
    <location>
        <begin position="138"/>
        <end position="161"/>
    </location>
</feature>
<dbReference type="OrthoDB" id="2314803at2"/>
<evidence type="ECO:0000256" key="1">
    <source>
        <dbReference type="ARBA" id="ARBA00004651"/>
    </source>
</evidence>
<feature type="transmembrane region" description="Helical" evidence="2">
    <location>
        <begin position="49"/>
        <end position="68"/>
    </location>
</feature>
<keyword evidence="2" id="KW-0812">Transmembrane</keyword>
<feature type="transmembrane region" description="Helical" evidence="2">
    <location>
        <begin position="327"/>
        <end position="346"/>
    </location>
</feature>
<dbReference type="PANTHER" id="PTHR23525">
    <property type="entry name" value="TRANSPORTER, PUTATIVE-RELATED"/>
    <property type="match status" value="1"/>
</dbReference>
<feature type="transmembrane region" description="Helical" evidence="2">
    <location>
        <begin position="196"/>
        <end position="214"/>
    </location>
</feature>
<dbReference type="GO" id="GO:0022857">
    <property type="term" value="F:transmembrane transporter activity"/>
    <property type="evidence" value="ECO:0007669"/>
    <property type="project" value="InterPro"/>
</dbReference>
<proteinExistence type="predicted"/>
<evidence type="ECO:0000313" key="3">
    <source>
        <dbReference type="EMBL" id="KYH35601.1"/>
    </source>
</evidence>
<comment type="caution">
    <text evidence="3">The sequence shown here is derived from an EMBL/GenBank/DDBJ whole genome shotgun (WGS) entry which is preliminary data.</text>
</comment>
<dbReference type="PANTHER" id="PTHR23525:SF1">
    <property type="entry name" value="NODULIN-LIKE DOMAIN-CONTAINING PROTEIN"/>
    <property type="match status" value="1"/>
</dbReference>
<keyword evidence="2" id="KW-0472">Membrane</keyword>
<organism evidence="3 4">
    <name type="scientific">Clostridium tepidiprofundi DSM 19306</name>
    <dbReference type="NCBI Taxonomy" id="1121338"/>
    <lineage>
        <taxon>Bacteria</taxon>
        <taxon>Bacillati</taxon>
        <taxon>Bacillota</taxon>
        <taxon>Clostridia</taxon>
        <taxon>Eubacteriales</taxon>
        <taxon>Clostridiaceae</taxon>
        <taxon>Clostridium</taxon>
    </lineage>
</organism>
<dbReference type="Proteomes" id="UP000075531">
    <property type="component" value="Unassembled WGS sequence"/>
</dbReference>
<keyword evidence="4" id="KW-1185">Reference proteome</keyword>
<dbReference type="Pfam" id="PF07690">
    <property type="entry name" value="MFS_1"/>
    <property type="match status" value="1"/>
</dbReference>
<accession>A0A151B6N1</accession>
<dbReference type="InterPro" id="IPR036259">
    <property type="entry name" value="MFS_trans_sf"/>
</dbReference>
<protein>
    <submittedName>
        <fullName evidence="3">Major facilitator superfamily protein</fullName>
    </submittedName>
</protein>
<feature type="transmembrane region" description="Helical" evidence="2">
    <location>
        <begin position="12"/>
        <end position="37"/>
    </location>
</feature>
<dbReference type="PATRIC" id="fig|1121338.3.peg.550"/>
<dbReference type="STRING" id="1121338.CLTEP_05450"/>
<name>A0A151B6N1_9CLOT</name>
<evidence type="ECO:0000313" key="4">
    <source>
        <dbReference type="Proteomes" id="UP000075531"/>
    </source>
</evidence>
<keyword evidence="2" id="KW-1133">Transmembrane helix</keyword>
<feature type="transmembrane region" description="Helical" evidence="2">
    <location>
        <begin position="304"/>
        <end position="321"/>
    </location>
</feature>